<organism evidence="2 3">
    <name type="scientific">Tegillarca granosa</name>
    <name type="common">Malaysian cockle</name>
    <name type="synonym">Anadara granosa</name>
    <dbReference type="NCBI Taxonomy" id="220873"/>
    <lineage>
        <taxon>Eukaryota</taxon>
        <taxon>Metazoa</taxon>
        <taxon>Spiralia</taxon>
        <taxon>Lophotrochozoa</taxon>
        <taxon>Mollusca</taxon>
        <taxon>Bivalvia</taxon>
        <taxon>Autobranchia</taxon>
        <taxon>Pteriomorphia</taxon>
        <taxon>Arcoida</taxon>
        <taxon>Arcoidea</taxon>
        <taxon>Arcidae</taxon>
        <taxon>Tegillarca</taxon>
    </lineage>
</organism>
<dbReference type="Proteomes" id="UP001217089">
    <property type="component" value="Unassembled WGS sequence"/>
</dbReference>
<evidence type="ECO:0000313" key="2">
    <source>
        <dbReference type="EMBL" id="KAJ8307490.1"/>
    </source>
</evidence>
<accession>A0ABQ9EQR0</accession>
<gene>
    <name evidence="2" type="ORF">KUTeg_015574</name>
</gene>
<reference evidence="2 3" key="1">
    <citation type="submission" date="2022-12" db="EMBL/GenBank/DDBJ databases">
        <title>Chromosome-level genome of Tegillarca granosa.</title>
        <authorList>
            <person name="Kim J."/>
        </authorList>
    </citation>
    <scope>NUCLEOTIDE SEQUENCE [LARGE SCALE GENOMIC DNA]</scope>
    <source>
        <strain evidence="2">Teg-2019</strain>
        <tissue evidence="2">Adductor muscle</tissue>
    </source>
</reference>
<comment type="caution">
    <text evidence="2">The sequence shown here is derived from an EMBL/GenBank/DDBJ whole genome shotgun (WGS) entry which is preliminary data.</text>
</comment>
<evidence type="ECO:0000256" key="1">
    <source>
        <dbReference type="SAM" id="MobiDB-lite"/>
    </source>
</evidence>
<evidence type="ECO:0000313" key="3">
    <source>
        <dbReference type="Proteomes" id="UP001217089"/>
    </source>
</evidence>
<dbReference type="EMBL" id="JARBDR010000793">
    <property type="protein sequence ID" value="KAJ8307490.1"/>
    <property type="molecule type" value="Genomic_DNA"/>
</dbReference>
<sequence>MSVHSVPELETRRSTRQRVLTSPAREEFQSRVSKYASQLREVKNDLNAGISHIDEVKTDSNALVSVRNLIDSCYRAYCELSAKFIEYLRTVRTTESYGEEVAHNLIKETVDCKVDMAFKRLSLLLNPPFKSKDGHSTRSSSSLSKKSSVVERKQAELDATVIRKKFLDAEADIIQQKVALESRLQALKLQQDIEIKQAEIDAIQNTAVKLELGSVTSSKKHARTQEYVDSLPDPISCMRDPDLEVTNSFEDNITNPDVTTHPKRALPLSSVDVNIASQQQPVSDFCKKSEGECNVAGFRVCLRHPISSIVRVMSPDEAVSFPAKVKWRHCTAETRQDVYNCVASLSRNDHNIPQLANDDQQPVVFYNCKEF</sequence>
<feature type="region of interest" description="Disordered" evidence="1">
    <location>
        <begin position="1"/>
        <end position="21"/>
    </location>
</feature>
<proteinExistence type="predicted"/>
<protein>
    <submittedName>
        <fullName evidence="2">Uncharacterized protein</fullName>
    </submittedName>
</protein>
<name>A0ABQ9EQR0_TEGGR</name>
<keyword evidence="3" id="KW-1185">Reference proteome</keyword>